<dbReference type="SUPFAM" id="SSF89447">
    <property type="entry name" value="AbrB/MazE/MraZ-like"/>
    <property type="match status" value="1"/>
</dbReference>
<keyword evidence="3" id="KW-1185">Reference proteome</keyword>
<feature type="domain" description="SpoVT-AbrB" evidence="1">
    <location>
        <begin position="10"/>
        <end position="57"/>
    </location>
</feature>
<comment type="caution">
    <text evidence="2">The sequence shown here is derived from an EMBL/GenBank/DDBJ whole genome shotgun (WGS) entry which is preliminary data.</text>
</comment>
<evidence type="ECO:0000313" key="3">
    <source>
        <dbReference type="Proteomes" id="UP001596227"/>
    </source>
</evidence>
<dbReference type="SMART" id="SM00966">
    <property type="entry name" value="SpoVT_AbrB"/>
    <property type="match status" value="1"/>
</dbReference>
<dbReference type="Proteomes" id="UP001596227">
    <property type="component" value="Unassembled WGS sequence"/>
</dbReference>
<accession>A0ABW1UFD9</accession>
<name>A0ABW1UFD9_9LACO</name>
<evidence type="ECO:0000313" key="2">
    <source>
        <dbReference type="EMBL" id="MFC6293756.1"/>
    </source>
</evidence>
<dbReference type="Gene3D" id="2.10.260.10">
    <property type="match status" value="1"/>
</dbReference>
<protein>
    <submittedName>
        <fullName evidence="2">AbrB/MazE/SpoVT family DNA-binding domain-containing protein</fullName>
    </submittedName>
</protein>
<dbReference type="InterPro" id="IPR037914">
    <property type="entry name" value="SpoVT-AbrB_sf"/>
</dbReference>
<dbReference type="GO" id="GO:0003677">
    <property type="term" value="F:DNA binding"/>
    <property type="evidence" value="ECO:0007669"/>
    <property type="project" value="UniProtKB-KW"/>
</dbReference>
<proteinExistence type="predicted"/>
<organism evidence="2 3">
    <name type="scientific">Lactiplantibacillus daoliensis</name>
    <dbReference type="NCBI Taxonomy" id="2559916"/>
    <lineage>
        <taxon>Bacteria</taxon>
        <taxon>Bacillati</taxon>
        <taxon>Bacillota</taxon>
        <taxon>Bacilli</taxon>
        <taxon>Lactobacillales</taxon>
        <taxon>Lactobacillaceae</taxon>
        <taxon>Lactiplantibacillus</taxon>
    </lineage>
</organism>
<gene>
    <name evidence="2" type="ORF">ACFQH1_00635</name>
</gene>
<reference evidence="3" key="1">
    <citation type="journal article" date="2019" name="Int. J. Syst. Evol. Microbiol.">
        <title>The Global Catalogue of Microorganisms (GCM) 10K type strain sequencing project: providing services to taxonomists for standard genome sequencing and annotation.</title>
        <authorList>
            <consortium name="The Broad Institute Genomics Platform"/>
            <consortium name="The Broad Institute Genome Sequencing Center for Infectious Disease"/>
            <person name="Wu L."/>
            <person name="Ma J."/>
        </authorList>
    </citation>
    <scope>NUCLEOTIDE SEQUENCE [LARGE SCALE GENOMIC DNA]</scope>
    <source>
        <strain evidence="3">CCM 8934</strain>
    </source>
</reference>
<keyword evidence="2" id="KW-0238">DNA-binding</keyword>
<evidence type="ECO:0000259" key="1">
    <source>
        <dbReference type="SMART" id="SM00966"/>
    </source>
</evidence>
<dbReference type="EMBL" id="JBHSSB010000003">
    <property type="protein sequence ID" value="MFC6293756.1"/>
    <property type="molecule type" value="Genomic_DNA"/>
</dbReference>
<sequence>MKKMVSTKIVKLGNSQGVRLQKSLLKEVGLVDPINSPVQVSVEDGKIIIVPGQPKSKLMQRFDDFDLDAYWQQNAPEEYDWGASVGKEKF</sequence>
<dbReference type="InterPro" id="IPR007159">
    <property type="entry name" value="SpoVT-AbrB_dom"/>
</dbReference>